<keyword evidence="6" id="KW-0769">Symport</keyword>
<keyword evidence="3" id="KW-0813">Transport</keyword>
<reference evidence="13" key="1">
    <citation type="journal article" date="2019" name="Int. J. Syst. Evol. Microbiol.">
        <title>The Global Catalogue of Microorganisms (GCM) 10K type strain sequencing project: providing services to taxonomists for standard genome sequencing and annotation.</title>
        <authorList>
            <consortium name="The Broad Institute Genomics Platform"/>
            <consortium name="The Broad Institute Genome Sequencing Center for Infectious Disease"/>
            <person name="Wu L."/>
            <person name="Ma J."/>
        </authorList>
    </citation>
    <scope>NUCLEOTIDE SEQUENCE [LARGE SCALE GENOMIC DNA]</scope>
    <source>
        <strain evidence="13">CCUG 56401</strain>
    </source>
</reference>
<dbReference type="Proteomes" id="UP001597018">
    <property type="component" value="Unassembled WGS sequence"/>
</dbReference>
<dbReference type="Pfam" id="PF00083">
    <property type="entry name" value="Sugar_tr"/>
    <property type="match status" value="1"/>
</dbReference>
<keyword evidence="13" id="KW-1185">Reference proteome</keyword>
<dbReference type="InterPro" id="IPR005829">
    <property type="entry name" value="Sugar_transporter_CS"/>
</dbReference>
<evidence type="ECO:0000256" key="4">
    <source>
        <dbReference type="ARBA" id="ARBA00022475"/>
    </source>
</evidence>
<dbReference type="InterPro" id="IPR051084">
    <property type="entry name" value="H+-coupled_symporters"/>
</dbReference>
<feature type="transmembrane region" description="Helical" evidence="10">
    <location>
        <begin position="153"/>
        <end position="175"/>
    </location>
</feature>
<dbReference type="EMBL" id="JBHTIW010000006">
    <property type="protein sequence ID" value="MFD0920405.1"/>
    <property type="molecule type" value="Genomic_DNA"/>
</dbReference>
<evidence type="ECO:0000259" key="11">
    <source>
        <dbReference type="PROSITE" id="PS50850"/>
    </source>
</evidence>
<name>A0ABW3FU66_9PSEU</name>
<evidence type="ECO:0000313" key="13">
    <source>
        <dbReference type="Proteomes" id="UP001597018"/>
    </source>
</evidence>
<dbReference type="InterPro" id="IPR011701">
    <property type="entry name" value="MFS"/>
</dbReference>
<evidence type="ECO:0000256" key="6">
    <source>
        <dbReference type="ARBA" id="ARBA00022847"/>
    </source>
</evidence>
<feature type="domain" description="Major facilitator superfamily (MFS) profile" evidence="11">
    <location>
        <begin position="15"/>
        <end position="435"/>
    </location>
</feature>
<dbReference type="Pfam" id="PF07690">
    <property type="entry name" value="MFS_1"/>
    <property type="match status" value="1"/>
</dbReference>
<keyword evidence="8 10" id="KW-0472">Membrane</keyword>
<comment type="subcellular location">
    <subcellularLocation>
        <location evidence="1">Cell membrane</location>
        <topology evidence="1">Multi-pass membrane protein</topology>
    </subcellularLocation>
</comment>
<dbReference type="PROSITE" id="PS00217">
    <property type="entry name" value="SUGAR_TRANSPORT_2"/>
    <property type="match status" value="1"/>
</dbReference>
<organism evidence="12 13">
    <name type="scientific">Saccharopolyspora rosea</name>
    <dbReference type="NCBI Taxonomy" id="524884"/>
    <lineage>
        <taxon>Bacteria</taxon>
        <taxon>Bacillati</taxon>
        <taxon>Actinomycetota</taxon>
        <taxon>Actinomycetes</taxon>
        <taxon>Pseudonocardiales</taxon>
        <taxon>Pseudonocardiaceae</taxon>
        <taxon>Saccharopolyspora</taxon>
    </lineage>
</organism>
<accession>A0ABW3FU66</accession>
<evidence type="ECO:0000256" key="9">
    <source>
        <dbReference type="SAM" id="MobiDB-lite"/>
    </source>
</evidence>
<dbReference type="InterPro" id="IPR036259">
    <property type="entry name" value="MFS_trans_sf"/>
</dbReference>
<evidence type="ECO:0000256" key="2">
    <source>
        <dbReference type="ARBA" id="ARBA00008240"/>
    </source>
</evidence>
<dbReference type="CDD" id="cd17366">
    <property type="entry name" value="MFS_ProP"/>
    <property type="match status" value="1"/>
</dbReference>
<sequence>MKDITVTEPGVIRRAVAAAAIGNVTEWFDFGVYSYLEPTIRKVFFTGLDQTTGTIATLGLFAAAFLVRPFGGLFFGPLGDRIGRTKVLSLTVILMAIGTFCIGIIPGAAAIGVAAPMLMLLARLVQGFSTGGEYGGAMTFIAEYAPDRRRGFLCSWLEFGTLTGYAMGATLSALLTTYLPDDALLSWGWRVPFLIAGPLGVIGLYLRMKLEETPAFAKIAAESQEREGNQTLAEFRSIFVKHWRPMVVCMGLVLVFNVTNYMLTAYMPTFMTETLPAHGNAGISSTASQFLQIAVLVVSMVLITFVGRLSDRVGRRPVVLFGCAMLVVLSVPSLLLIRSGSNGTVFAGLMLMGLMLLCFNSTMPSTLPALFPTEIRYGGLSIAFNISVSLFGGTTAAVTSLLVATTNDLNMPAYYLMGAGIIGALAIWFAKESARKALPGSPPAATDEQEAREMASAQ</sequence>
<dbReference type="SUPFAM" id="SSF103473">
    <property type="entry name" value="MFS general substrate transporter"/>
    <property type="match status" value="1"/>
</dbReference>
<evidence type="ECO:0000256" key="5">
    <source>
        <dbReference type="ARBA" id="ARBA00022692"/>
    </source>
</evidence>
<feature type="transmembrane region" description="Helical" evidence="10">
    <location>
        <begin position="120"/>
        <end position="141"/>
    </location>
</feature>
<keyword evidence="5 10" id="KW-0812">Transmembrane</keyword>
<dbReference type="PANTHER" id="PTHR43528">
    <property type="entry name" value="ALPHA-KETOGLUTARATE PERMEASE"/>
    <property type="match status" value="1"/>
</dbReference>
<feature type="transmembrane region" description="Helical" evidence="10">
    <location>
        <begin position="318"/>
        <end position="337"/>
    </location>
</feature>
<evidence type="ECO:0000256" key="3">
    <source>
        <dbReference type="ARBA" id="ARBA00022448"/>
    </source>
</evidence>
<evidence type="ECO:0000313" key="12">
    <source>
        <dbReference type="EMBL" id="MFD0920405.1"/>
    </source>
</evidence>
<feature type="transmembrane region" description="Helical" evidence="10">
    <location>
        <begin position="187"/>
        <end position="206"/>
    </location>
</feature>
<comment type="similarity">
    <text evidence="2">Belongs to the major facilitator superfamily. Metabolite:H+ Symporter (MHS) family (TC 2.A.1.6) family.</text>
</comment>
<feature type="transmembrane region" description="Helical" evidence="10">
    <location>
        <begin position="382"/>
        <end position="406"/>
    </location>
</feature>
<proteinExistence type="inferred from homology"/>
<feature type="transmembrane region" description="Helical" evidence="10">
    <location>
        <begin position="287"/>
        <end position="306"/>
    </location>
</feature>
<feature type="transmembrane region" description="Helical" evidence="10">
    <location>
        <begin position="412"/>
        <end position="430"/>
    </location>
</feature>
<gene>
    <name evidence="12" type="ORF">ACFQ16_11695</name>
</gene>
<evidence type="ECO:0000256" key="1">
    <source>
        <dbReference type="ARBA" id="ARBA00004651"/>
    </source>
</evidence>
<feature type="transmembrane region" description="Helical" evidence="10">
    <location>
        <begin position="55"/>
        <end position="75"/>
    </location>
</feature>
<keyword evidence="7 10" id="KW-1133">Transmembrane helix</keyword>
<dbReference type="PROSITE" id="PS50850">
    <property type="entry name" value="MFS"/>
    <property type="match status" value="1"/>
</dbReference>
<feature type="transmembrane region" description="Helical" evidence="10">
    <location>
        <begin position="246"/>
        <end position="267"/>
    </location>
</feature>
<comment type="caution">
    <text evidence="12">The sequence shown here is derived from an EMBL/GenBank/DDBJ whole genome shotgun (WGS) entry which is preliminary data.</text>
</comment>
<evidence type="ECO:0000256" key="8">
    <source>
        <dbReference type="ARBA" id="ARBA00023136"/>
    </source>
</evidence>
<dbReference type="RefSeq" id="WP_345600748.1">
    <property type="nucleotide sequence ID" value="NZ_BAABLT010000017.1"/>
</dbReference>
<dbReference type="PROSITE" id="PS00216">
    <property type="entry name" value="SUGAR_TRANSPORT_1"/>
    <property type="match status" value="1"/>
</dbReference>
<feature type="compositionally biased region" description="Basic and acidic residues" evidence="9">
    <location>
        <begin position="449"/>
        <end position="458"/>
    </location>
</feature>
<feature type="region of interest" description="Disordered" evidence="9">
    <location>
        <begin position="437"/>
        <end position="458"/>
    </location>
</feature>
<dbReference type="InterPro" id="IPR005828">
    <property type="entry name" value="MFS_sugar_transport-like"/>
</dbReference>
<dbReference type="InterPro" id="IPR020846">
    <property type="entry name" value="MFS_dom"/>
</dbReference>
<dbReference type="PANTHER" id="PTHR43528:SF1">
    <property type="entry name" value="ALPHA-KETOGLUTARATE PERMEASE"/>
    <property type="match status" value="1"/>
</dbReference>
<evidence type="ECO:0000256" key="10">
    <source>
        <dbReference type="SAM" id="Phobius"/>
    </source>
</evidence>
<protein>
    <submittedName>
        <fullName evidence="12">MFS transporter</fullName>
    </submittedName>
</protein>
<evidence type="ECO:0000256" key="7">
    <source>
        <dbReference type="ARBA" id="ARBA00022989"/>
    </source>
</evidence>
<dbReference type="Gene3D" id="1.20.1250.20">
    <property type="entry name" value="MFS general substrate transporter like domains"/>
    <property type="match status" value="2"/>
</dbReference>
<feature type="transmembrane region" description="Helical" evidence="10">
    <location>
        <begin position="343"/>
        <end position="361"/>
    </location>
</feature>
<feature type="transmembrane region" description="Helical" evidence="10">
    <location>
        <begin position="87"/>
        <end position="114"/>
    </location>
</feature>
<keyword evidence="4" id="KW-1003">Cell membrane</keyword>